<dbReference type="AlphaFoldDB" id="A0A917T2A2"/>
<evidence type="ECO:0000313" key="2">
    <source>
        <dbReference type="EMBL" id="GGM07867.1"/>
    </source>
</evidence>
<sequence length="184" mass="18938">MSTPDASWIEDPDLASAVAEVEEFAGAAGWDRPPQLFALVRTADLARAEPQLAARLAGAAEWTPIAQDALPEGDLADALATVGWPPEVAGCVLVQEILVLPPVAPAGDTAGIRAAPADDVPAAGTDPAAPDGRPHREGRLVAGVLRDRPGGACLLRMRDLPDTPLRGADLAPNLLAALRTTLSD</sequence>
<accession>A0A917T2A2</accession>
<organism evidence="2 3">
    <name type="scientific">Nakamurella endophytica</name>
    <dbReference type="NCBI Taxonomy" id="1748367"/>
    <lineage>
        <taxon>Bacteria</taxon>
        <taxon>Bacillati</taxon>
        <taxon>Actinomycetota</taxon>
        <taxon>Actinomycetes</taxon>
        <taxon>Nakamurellales</taxon>
        <taxon>Nakamurellaceae</taxon>
        <taxon>Nakamurella</taxon>
    </lineage>
</organism>
<dbReference type="RefSeq" id="WP_229674453.1">
    <property type="nucleotide sequence ID" value="NZ_BMNA01000005.1"/>
</dbReference>
<dbReference type="EMBL" id="BMNA01000005">
    <property type="protein sequence ID" value="GGM07867.1"/>
    <property type="molecule type" value="Genomic_DNA"/>
</dbReference>
<gene>
    <name evidence="2" type="ORF">GCM10011594_29810</name>
</gene>
<dbReference type="Proteomes" id="UP000655208">
    <property type="component" value="Unassembled WGS sequence"/>
</dbReference>
<protein>
    <submittedName>
        <fullName evidence="2">Uncharacterized protein</fullName>
    </submittedName>
</protein>
<reference evidence="2" key="1">
    <citation type="journal article" date="2014" name="Int. J. Syst. Evol. Microbiol.">
        <title>Complete genome sequence of Corynebacterium casei LMG S-19264T (=DSM 44701T), isolated from a smear-ripened cheese.</title>
        <authorList>
            <consortium name="US DOE Joint Genome Institute (JGI-PGF)"/>
            <person name="Walter F."/>
            <person name="Albersmeier A."/>
            <person name="Kalinowski J."/>
            <person name="Ruckert C."/>
        </authorList>
    </citation>
    <scope>NUCLEOTIDE SEQUENCE</scope>
    <source>
        <strain evidence="2">CGMCC 4.7308</strain>
    </source>
</reference>
<feature type="compositionally biased region" description="Low complexity" evidence="1">
    <location>
        <begin position="116"/>
        <end position="131"/>
    </location>
</feature>
<keyword evidence="3" id="KW-1185">Reference proteome</keyword>
<dbReference type="NCBIfam" id="NF040618">
    <property type="entry name" value="PPA1309_fam"/>
    <property type="match status" value="1"/>
</dbReference>
<evidence type="ECO:0000256" key="1">
    <source>
        <dbReference type="SAM" id="MobiDB-lite"/>
    </source>
</evidence>
<proteinExistence type="predicted"/>
<name>A0A917T2A2_9ACTN</name>
<comment type="caution">
    <text evidence="2">The sequence shown here is derived from an EMBL/GenBank/DDBJ whole genome shotgun (WGS) entry which is preliminary data.</text>
</comment>
<feature type="region of interest" description="Disordered" evidence="1">
    <location>
        <begin position="116"/>
        <end position="137"/>
    </location>
</feature>
<evidence type="ECO:0000313" key="3">
    <source>
        <dbReference type="Proteomes" id="UP000655208"/>
    </source>
</evidence>
<dbReference type="InterPro" id="IPR047681">
    <property type="entry name" value="PPA1309-like"/>
</dbReference>
<reference evidence="2" key="2">
    <citation type="submission" date="2020-09" db="EMBL/GenBank/DDBJ databases">
        <authorList>
            <person name="Sun Q."/>
            <person name="Zhou Y."/>
        </authorList>
    </citation>
    <scope>NUCLEOTIDE SEQUENCE</scope>
    <source>
        <strain evidence="2">CGMCC 4.7308</strain>
    </source>
</reference>